<gene>
    <name evidence="1" type="ORF">MML48_3g00007971</name>
</gene>
<dbReference type="EMBL" id="CM043017">
    <property type="protein sequence ID" value="KAI4465376.1"/>
    <property type="molecule type" value="Genomic_DNA"/>
</dbReference>
<comment type="caution">
    <text evidence="1">The sequence shown here is derived from an EMBL/GenBank/DDBJ whole genome shotgun (WGS) entry which is preliminary data.</text>
</comment>
<proteinExistence type="predicted"/>
<sequence>MNSFLTTNKSEYKWPFDKPIIMRPAQPPIKSKSVNFFLTGPVESICSCGEHIYDSYMKRYEKLAEKEKILHDELKEVNVQMVTLSNEMIDNSCNTDDVLQTTYQIDYIKRGLNVPQYTKLMPAVDSPVGVPVKSQSIGIGNGYRDPTSFRYSAFNRPTIDPGPPVSFVTTPANLDSFYTARTGRSEYQDTVSKMGLSIIKSRQQYTEPLPSSRRRYDDPCL</sequence>
<evidence type="ECO:0000313" key="1">
    <source>
        <dbReference type="EMBL" id="KAI4465376.1"/>
    </source>
</evidence>
<organism evidence="1 2">
    <name type="scientific">Holotrichia oblita</name>
    <name type="common">Chafer beetle</name>
    <dbReference type="NCBI Taxonomy" id="644536"/>
    <lineage>
        <taxon>Eukaryota</taxon>
        <taxon>Metazoa</taxon>
        <taxon>Ecdysozoa</taxon>
        <taxon>Arthropoda</taxon>
        <taxon>Hexapoda</taxon>
        <taxon>Insecta</taxon>
        <taxon>Pterygota</taxon>
        <taxon>Neoptera</taxon>
        <taxon>Endopterygota</taxon>
        <taxon>Coleoptera</taxon>
        <taxon>Polyphaga</taxon>
        <taxon>Scarabaeiformia</taxon>
        <taxon>Scarabaeidae</taxon>
        <taxon>Melolonthinae</taxon>
        <taxon>Holotrichia</taxon>
    </lineage>
</organism>
<evidence type="ECO:0000313" key="2">
    <source>
        <dbReference type="Proteomes" id="UP001056778"/>
    </source>
</evidence>
<keyword evidence="2" id="KW-1185">Reference proteome</keyword>
<name>A0ACB9TEY5_HOLOL</name>
<accession>A0ACB9TEY5</accession>
<reference evidence="1" key="1">
    <citation type="submission" date="2022-04" db="EMBL/GenBank/DDBJ databases">
        <title>Chromosome-scale genome assembly of Holotrichia oblita Faldermann.</title>
        <authorList>
            <person name="Rongchong L."/>
        </authorList>
    </citation>
    <scope>NUCLEOTIDE SEQUENCE</scope>
    <source>
        <strain evidence="1">81SQS9</strain>
    </source>
</reference>
<protein>
    <submittedName>
        <fullName evidence="1">Uncharacterized protein</fullName>
    </submittedName>
</protein>
<dbReference type="Proteomes" id="UP001056778">
    <property type="component" value="Chromosome 3"/>
</dbReference>